<keyword evidence="3" id="KW-0472">Membrane</keyword>
<dbReference type="EMBL" id="JACEFG010000001">
    <property type="protein sequence ID" value="MBA2173436.1"/>
    <property type="molecule type" value="Genomic_DNA"/>
</dbReference>
<organism evidence="4 5">
    <name type="scientific">Halobacillus locisalis</name>
    <dbReference type="NCBI Taxonomy" id="220753"/>
    <lineage>
        <taxon>Bacteria</taxon>
        <taxon>Bacillati</taxon>
        <taxon>Bacillota</taxon>
        <taxon>Bacilli</taxon>
        <taxon>Bacillales</taxon>
        <taxon>Bacillaceae</taxon>
        <taxon>Halobacillus</taxon>
    </lineage>
</organism>
<dbReference type="Pfam" id="PF07963">
    <property type="entry name" value="N_methyl"/>
    <property type="match status" value="1"/>
</dbReference>
<evidence type="ECO:0000256" key="1">
    <source>
        <dbReference type="ARBA" id="ARBA00004241"/>
    </source>
</evidence>
<comment type="subcellular location">
    <subcellularLocation>
        <location evidence="1">Cell surface</location>
    </subcellularLocation>
</comment>
<evidence type="ECO:0000256" key="2">
    <source>
        <dbReference type="ARBA" id="ARBA00023287"/>
    </source>
</evidence>
<dbReference type="PROSITE" id="PS00409">
    <property type="entry name" value="PROKAR_NTER_METHYL"/>
    <property type="match status" value="1"/>
</dbReference>
<keyword evidence="2" id="KW-0178">Competence</keyword>
<gene>
    <name evidence="4" type="ORF">H0266_00835</name>
</gene>
<dbReference type="RefSeq" id="WP_181470500.1">
    <property type="nucleotide sequence ID" value="NZ_JACEFG010000001.1"/>
</dbReference>
<dbReference type="InterPro" id="IPR045584">
    <property type="entry name" value="Pilin-like"/>
</dbReference>
<reference evidence="4 5" key="1">
    <citation type="journal article" date="2004" name="Extremophiles">
        <title>Halobacillus locisalis sp. nov., a halophilic bacterium isolated from a marine solar saltern of the Yellow Sea in Korea.</title>
        <authorList>
            <person name="Yoon J.H."/>
            <person name="Kang K.H."/>
            <person name="Oh T.K."/>
            <person name="Park Y.H."/>
        </authorList>
    </citation>
    <scope>NUCLEOTIDE SEQUENCE [LARGE SCALE GENOMIC DNA]</scope>
    <source>
        <strain evidence="4 5">KCTC 3788</strain>
    </source>
</reference>
<evidence type="ECO:0000313" key="5">
    <source>
        <dbReference type="Proteomes" id="UP000571017"/>
    </source>
</evidence>
<evidence type="ECO:0000256" key="3">
    <source>
        <dbReference type="SAM" id="Phobius"/>
    </source>
</evidence>
<evidence type="ECO:0000313" key="4">
    <source>
        <dbReference type="EMBL" id="MBA2173436.1"/>
    </source>
</evidence>
<dbReference type="NCBIfam" id="TIGR02532">
    <property type="entry name" value="IV_pilin_GFxxxE"/>
    <property type="match status" value="1"/>
</dbReference>
<proteinExistence type="predicted"/>
<sequence>MDEKGLTLVEILVSIALMGIVITVFLSLFSDYMLMTDRVENEVDGVNLVEEVSYYVINGPLVLSDGCTNNGNTELDISFISNNDSYGLDPSNQVYYTTEQNQTYYFKVQQVCQESDDELLQLVPIEIIVERKLENGDSVEVIEVHKYINRTEVSE</sequence>
<keyword evidence="5" id="KW-1185">Reference proteome</keyword>
<dbReference type="InterPro" id="IPR012902">
    <property type="entry name" value="N_methyl_site"/>
</dbReference>
<dbReference type="GO" id="GO:0030420">
    <property type="term" value="P:establishment of competence for transformation"/>
    <property type="evidence" value="ECO:0007669"/>
    <property type="project" value="UniProtKB-KW"/>
</dbReference>
<name>A0A838CP71_9BACI</name>
<keyword evidence="3" id="KW-0812">Transmembrane</keyword>
<dbReference type="AlphaFoldDB" id="A0A838CP71"/>
<accession>A0A838CP71</accession>
<comment type="caution">
    <text evidence="4">The sequence shown here is derived from an EMBL/GenBank/DDBJ whole genome shotgun (WGS) entry which is preliminary data.</text>
</comment>
<dbReference type="Gene3D" id="3.30.700.10">
    <property type="entry name" value="Glycoprotein, Type 4 Pilin"/>
    <property type="match status" value="1"/>
</dbReference>
<protein>
    <submittedName>
        <fullName evidence="4">Prepilin-type N-terminal cleavage/methylation domain-containing protein</fullName>
    </submittedName>
</protein>
<dbReference type="GO" id="GO:0009986">
    <property type="term" value="C:cell surface"/>
    <property type="evidence" value="ECO:0007669"/>
    <property type="project" value="UniProtKB-SubCell"/>
</dbReference>
<dbReference type="SUPFAM" id="SSF54523">
    <property type="entry name" value="Pili subunits"/>
    <property type="match status" value="1"/>
</dbReference>
<feature type="transmembrane region" description="Helical" evidence="3">
    <location>
        <begin position="6"/>
        <end position="29"/>
    </location>
</feature>
<keyword evidence="3" id="KW-1133">Transmembrane helix</keyword>
<dbReference type="Proteomes" id="UP000571017">
    <property type="component" value="Unassembled WGS sequence"/>
</dbReference>